<proteinExistence type="predicted"/>
<reference evidence="2 3" key="1">
    <citation type="submission" date="2023-11" db="EMBL/GenBank/DDBJ databases">
        <title>Lentzea sokolovensis, sp. nov., Lentzea kristufkii, sp. nov., and Lentzea miocenensis, sp. nov., rare actinobacteria from Sokolov Coal Basin, Miocene lacustrine sediment, Czech Republic.</title>
        <authorList>
            <person name="Lara A."/>
            <person name="Kotroba L."/>
            <person name="Nouioui I."/>
            <person name="Neumann-Schaal M."/>
            <person name="Mast Y."/>
            <person name="Chronakova A."/>
        </authorList>
    </citation>
    <scope>NUCLEOTIDE SEQUENCE [LARGE SCALE GENOMIC DNA]</scope>
    <source>
        <strain evidence="2 3">BCCO 10_0856</strain>
    </source>
</reference>
<evidence type="ECO:0000313" key="3">
    <source>
        <dbReference type="Proteomes" id="UP001285521"/>
    </source>
</evidence>
<keyword evidence="1" id="KW-0472">Membrane</keyword>
<comment type="caution">
    <text evidence="2">The sequence shown here is derived from an EMBL/GenBank/DDBJ whole genome shotgun (WGS) entry which is preliminary data.</text>
</comment>
<dbReference type="Proteomes" id="UP001285521">
    <property type="component" value="Unassembled WGS sequence"/>
</dbReference>
<keyword evidence="1" id="KW-1133">Transmembrane helix</keyword>
<organism evidence="2 3">
    <name type="scientific">Lentzea miocenica</name>
    <dbReference type="NCBI Taxonomy" id="3095431"/>
    <lineage>
        <taxon>Bacteria</taxon>
        <taxon>Bacillati</taxon>
        <taxon>Actinomycetota</taxon>
        <taxon>Actinomycetes</taxon>
        <taxon>Pseudonocardiales</taxon>
        <taxon>Pseudonocardiaceae</taxon>
        <taxon>Lentzea</taxon>
    </lineage>
</organism>
<accession>A0ABU4TCZ0</accession>
<feature type="transmembrane region" description="Helical" evidence="1">
    <location>
        <begin position="12"/>
        <end position="36"/>
    </location>
</feature>
<gene>
    <name evidence="2" type="ORF">SK803_38150</name>
</gene>
<sequence>METSVARWGRAGALYDLVASIAFVTPWTAGLVLGLFAAVHQALGLPGTPPARPDTMTLLFATLFGTVVVMWSIARWRRPEPLLITIDTAGRALFSLWFAWALWNGQTPVLAVFLVLELFWGVVQLRALLRR</sequence>
<keyword evidence="1" id="KW-0812">Transmembrane</keyword>
<feature type="transmembrane region" description="Helical" evidence="1">
    <location>
        <begin position="109"/>
        <end position="129"/>
    </location>
</feature>
<feature type="transmembrane region" description="Helical" evidence="1">
    <location>
        <begin position="56"/>
        <end position="74"/>
    </location>
</feature>
<dbReference type="RefSeq" id="WP_319971063.1">
    <property type="nucleotide sequence ID" value="NZ_JAXAVW010000040.1"/>
</dbReference>
<keyword evidence="3" id="KW-1185">Reference proteome</keyword>
<reference evidence="2 3" key="2">
    <citation type="submission" date="2023-11" db="EMBL/GenBank/DDBJ databases">
        <authorList>
            <person name="Lara A.C."/>
            <person name="Chronakova A."/>
        </authorList>
    </citation>
    <scope>NUCLEOTIDE SEQUENCE [LARGE SCALE GENOMIC DNA]</scope>
    <source>
        <strain evidence="2 3">BCCO 10_0856</strain>
    </source>
</reference>
<name>A0ABU4TCZ0_9PSEU</name>
<evidence type="ECO:0000313" key="2">
    <source>
        <dbReference type="EMBL" id="MDX8036052.1"/>
    </source>
</evidence>
<evidence type="ECO:0000256" key="1">
    <source>
        <dbReference type="SAM" id="Phobius"/>
    </source>
</evidence>
<protein>
    <submittedName>
        <fullName evidence="2">Uncharacterized protein</fullName>
    </submittedName>
</protein>
<dbReference type="EMBL" id="JAXAVW010000040">
    <property type="protein sequence ID" value="MDX8036052.1"/>
    <property type="molecule type" value="Genomic_DNA"/>
</dbReference>
<feature type="transmembrane region" description="Helical" evidence="1">
    <location>
        <begin position="81"/>
        <end position="103"/>
    </location>
</feature>